<dbReference type="InterPro" id="IPR045584">
    <property type="entry name" value="Pilin-like"/>
</dbReference>
<protein>
    <submittedName>
        <fullName evidence="7">Prepilin-type N-terminal cleavage/methylation domain-containing protein</fullName>
    </submittedName>
</protein>
<evidence type="ECO:0000256" key="6">
    <source>
        <dbReference type="SAM" id="Phobius"/>
    </source>
</evidence>
<evidence type="ECO:0000256" key="3">
    <source>
        <dbReference type="ARBA" id="ARBA00022692"/>
    </source>
</evidence>
<evidence type="ECO:0000313" key="8">
    <source>
        <dbReference type="Proteomes" id="UP000616595"/>
    </source>
</evidence>
<keyword evidence="4 6" id="KW-1133">Transmembrane helix</keyword>
<dbReference type="InterPro" id="IPR012902">
    <property type="entry name" value="N_methyl_site"/>
</dbReference>
<evidence type="ECO:0000256" key="2">
    <source>
        <dbReference type="ARBA" id="ARBA00022481"/>
    </source>
</evidence>
<dbReference type="Proteomes" id="UP000616595">
    <property type="component" value="Unassembled WGS sequence"/>
</dbReference>
<comment type="caution">
    <text evidence="7">The sequence shown here is derived from an EMBL/GenBank/DDBJ whole genome shotgun (WGS) entry which is preliminary data.</text>
</comment>
<keyword evidence="2" id="KW-0488">Methylation</keyword>
<dbReference type="PRINTS" id="PR00813">
    <property type="entry name" value="BCTERIALGSPG"/>
</dbReference>
<proteinExistence type="predicted"/>
<organism evidence="7 8">
    <name type="scientific">Acetobacterium paludosum</name>
    <dbReference type="NCBI Taxonomy" id="52693"/>
    <lineage>
        <taxon>Bacteria</taxon>
        <taxon>Bacillati</taxon>
        <taxon>Bacillota</taxon>
        <taxon>Clostridia</taxon>
        <taxon>Eubacteriales</taxon>
        <taxon>Eubacteriaceae</taxon>
        <taxon>Acetobacterium</taxon>
    </lineage>
</organism>
<reference evidence="7" key="2">
    <citation type="submission" date="2020-10" db="EMBL/GenBank/DDBJ databases">
        <title>Comparative genomics of the Acetobacterium genus.</title>
        <authorList>
            <person name="Marshall C."/>
            <person name="May H."/>
            <person name="Norman S."/>
        </authorList>
    </citation>
    <scope>NUCLEOTIDE SEQUENCE</scope>
    <source>
        <strain evidence="7">DER-2019</strain>
    </source>
</reference>
<dbReference type="NCBIfam" id="TIGR02532">
    <property type="entry name" value="IV_pilin_GFxxxE"/>
    <property type="match status" value="1"/>
</dbReference>
<sequence length="116" mass="12693">MKRDVNVSGFTLIELIVVIAILGALTALALPRFTGVLINSQARTDQANVRIVQSAIELYEAERAENLSTFTTFNDLITELNKKGYIKEIAIAPVSKGKVFTYDSTTRTVGITDSVK</sequence>
<keyword evidence="8" id="KW-1185">Reference proteome</keyword>
<dbReference type="PROSITE" id="PS00409">
    <property type="entry name" value="PROKAR_NTER_METHYL"/>
    <property type="match status" value="1"/>
</dbReference>
<evidence type="ECO:0000256" key="1">
    <source>
        <dbReference type="ARBA" id="ARBA00004167"/>
    </source>
</evidence>
<feature type="transmembrane region" description="Helical" evidence="6">
    <location>
        <begin position="12"/>
        <end position="30"/>
    </location>
</feature>
<keyword evidence="3 6" id="KW-0812">Transmembrane</keyword>
<dbReference type="Gene3D" id="3.30.700.10">
    <property type="entry name" value="Glycoprotein, Type 4 Pilin"/>
    <property type="match status" value="1"/>
</dbReference>
<gene>
    <name evidence="7" type="ORF">GH810_02605</name>
</gene>
<accession>A0A923HV81</accession>
<reference evidence="7" key="1">
    <citation type="submission" date="2019-10" db="EMBL/GenBank/DDBJ databases">
        <authorList>
            <person name="Ross D.E."/>
            <person name="Gulliver D."/>
        </authorList>
    </citation>
    <scope>NUCLEOTIDE SEQUENCE</scope>
    <source>
        <strain evidence="7">DER-2019</strain>
    </source>
</reference>
<name>A0A923HV81_9FIRM</name>
<dbReference type="Pfam" id="PF07963">
    <property type="entry name" value="N_methyl"/>
    <property type="match status" value="1"/>
</dbReference>
<evidence type="ECO:0000256" key="5">
    <source>
        <dbReference type="ARBA" id="ARBA00023136"/>
    </source>
</evidence>
<dbReference type="AlphaFoldDB" id="A0A923HV81"/>
<dbReference type="OrthoDB" id="1779248at2"/>
<dbReference type="GO" id="GO:0015627">
    <property type="term" value="C:type II protein secretion system complex"/>
    <property type="evidence" value="ECO:0007669"/>
    <property type="project" value="InterPro"/>
</dbReference>
<dbReference type="GO" id="GO:0016020">
    <property type="term" value="C:membrane"/>
    <property type="evidence" value="ECO:0007669"/>
    <property type="project" value="UniProtKB-SubCell"/>
</dbReference>
<dbReference type="PANTHER" id="PTHR30093:SF44">
    <property type="entry name" value="TYPE II SECRETION SYSTEM CORE PROTEIN G"/>
    <property type="match status" value="1"/>
</dbReference>
<evidence type="ECO:0000256" key="4">
    <source>
        <dbReference type="ARBA" id="ARBA00022989"/>
    </source>
</evidence>
<dbReference type="GO" id="GO:0015628">
    <property type="term" value="P:protein secretion by the type II secretion system"/>
    <property type="evidence" value="ECO:0007669"/>
    <property type="project" value="InterPro"/>
</dbReference>
<evidence type="ECO:0000313" key="7">
    <source>
        <dbReference type="EMBL" id="MBC3887199.1"/>
    </source>
</evidence>
<dbReference type="PANTHER" id="PTHR30093">
    <property type="entry name" value="GENERAL SECRETION PATHWAY PROTEIN G"/>
    <property type="match status" value="1"/>
</dbReference>
<dbReference type="EMBL" id="WJBD01000002">
    <property type="protein sequence ID" value="MBC3887199.1"/>
    <property type="molecule type" value="Genomic_DNA"/>
</dbReference>
<keyword evidence="5 6" id="KW-0472">Membrane</keyword>
<comment type="subcellular location">
    <subcellularLocation>
        <location evidence="1">Membrane</location>
        <topology evidence="1">Single-pass membrane protein</topology>
    </subcellularLocation>
</comment>
<dbReference type="InterPro" id="IPR000983">
    <property type="entry name" value="Bac_GSPG_pilin"/>
</dbReference>
<dbReference type="SUPFAM" id="SSF54523">
    <property type="entry name" value="Pili subunits"/>
    <property type="match status" value="1"/>
</dbReference>